<dbReference type="Proteomes" id="UP001519460">
    <property type="component" value="Unassembled WGS sequence"/>
</dbReference>
<feature type="domain" description="Methyltransferase type 11" evidence="4">
    <location>
        <begin position="125"/>
        <end position="235"/>
    </location>
</feature>
<dbReference type="Gene3D" id="3.40.50.150">
    <property type="entry name" value="Vaccinia Virus protein VP39"/>
    <property type="match status" value="1"/>
</dbReference>
<proteinExistence type="inferred from homology"/>
<comment type="caution">
    <text evidence="5">The sequence shown here is derived from an EMBL/GenBank/DDBJ whole genome shotgun (WGS) entry which is preliminary data.</text>
</comment>
<keyword evidence="6" id="KW-1185">Reference proteome</keyword>
<gene>
    <name evidence="5" type="ORF">BaRGS_00028406</name>
</gene>
<keyword evidence="3" id="KW-0808">Transferase</keyword>
<dbReference type="PANTHER" id="PTHR12176">
    <property type="entry name" value="SAM-DEPENDENT METHYLTRANSFERASE SUPERFAMILY PROTEIN"/>
    <property type="match status" value="1"/>
</dbReference>
<dbReference type="EMBL" id="JACVVK020000283">
    <property type="protein sequence ID" value="KAK7480359.1"/>
    <property type="molecule type" value="Genomic_DNA"/>
</dbReference>
<evidence type="ECO:0000256" key="1">
    <source>
        <dbReference type="ARBA" id="ARBA00008361"/>
    </source>
</evidence>
<organism evidence="5 6">
    <name type="scientific">Batillaria attramentaria</name>
    <dbReference type="NCBI Taxonomy" id="370345"/>
    <lineage>
        <taxon>Eukaryota</taxon>
        <taxon>Metazoa</taxon>
        <taxon>Spiralia</taxon>
        <taxon>Lophotrochozoa</taxon>
        <taxon>Mollusca</taxon>
        <taxon>Gastropoda</taxon>
        <taxon>Caenogastropoda</taxon>
        <taxon>Sorbeoconcha</taxon>
        <taxon>Cerithioidea</taxon>
        <taxon>Batillariidae</taxon>
        <taxon>Batillaria</taxon>
    </lineage>
</organism>
<dbReference type="GO" id="GO:0032259">
    <property type="term" value="P:methylation"/>
    <property type="evidence" value="ECO:0007669"/>
    <property type="project" value="UniProtKB-KW"/>
</dbReference>
<dbReference type="InterPro" id="IPR051419">
    <property type="entry name" value="Lys/N-term_MeTrsfase_sf"/>
</dbReference>
<dbReference type="PANTHER" id="PTHR12176:SF83">
    <property type="entry name" value="CITRATE SYNTHASE-LYSINE N-METHYLTRANSFERASE CSKMT, MITOCHONDRIAL"/>
    <property type="match status" value="1"/>
</dbReference>
<sequence>MSENVRTLSHREPDLKGSYCHQLNMAARVFRFQQTIKVLAARNFPVQSCRFFSHGDRNGEHLSSRVYWKQKYKGSQEDAFDWFLSHSVLSGLVDHALSNVSHTPSAGSHSLSTPEVTETKPVNVLDLGCGKSLMPKCLYEWKHFPLTVYCLDYIQDAVEFQLGTLQTASPGHTDSNVYGVCASVCQLPFHSRSFKLVTDKGTMDALLKNSTTGVTQAREMLCEVHRVLQDGGVFMQITDEDPDSRLYVLETNSPSSPSGQWTFSVLPEDEDRKQECFVYMFHK</sequence>
<comment type="similarity">
    <text evidence="1">Belongs to the methyltransferase superfamily.</text>
</comment>
<keyword evidence="2" id="KW-0489">Methyltransferase</keyword>
<evidence type="ECO:0000256" key="2">
    <source>
        <dbReference type="ARBA" id="ARBA00022603"/>
    </source>
</evidence>
<evidence type="ECO:0000256" key="3">
    <source>
        <dbReference type="ARBA" id="ARBA00022679"/>
    </source>
</evidence>
<protein>
    <recommendedName>
        <fullName evidence="4">Methyltransferase type 11 domain-containing protein</fullName>
    </recommendedName>
</protein>
<evidence type="ECO:0000259" key="4">
    <source>
        <dbReference type="Pfam" id="PF08241"/>
    </source>
</evidence>
<evidence type="ECO:0000313" key="6">
    <source>
        <dbReference type="Proteomes" id="UP001519460"/>
    </source>
</evidence>
<accession>A0ABD0K047</accession>
<reference evidence="5 6" key="1">
    <citation type="journal article" date="2023" name="Sci. Data">
        <title>Genome assembly of the Korean intertidal mud-creeper Batillaria attramentaria.</title>
        <authorList>
            <person name="Patra A.K."/>
            <person name="Ho P.T."/>
            <person name="Jun S."/>
            <person name="Lee S.J."/>
            <person name="Kim Y."/>
            <person name="Won Y.J."/>
        </authorList>
    </citation>
    <scope>NUCLEOTIDE SEQUENCE [LARGE SCALE GENOMIC DNA]</scope>
    <source>
        <strain evidence="5">Wonlab-2016</strain>
    </source>
</reference>
<evidence type="ECO:0000313" key="5">
    <source>
        <dbReference type="EMBL" id="KAK7480359.1"/>
    </source>
</evidence>
<dbReference type="SUPFAM" id="SSF53335">
    <property type="entry name" value="S-adenosyl-L-methionine-dependent methyltransferases"/>
    <property type="match status" value="1"/>
</dbReference>
<name>A0ABD0K047_9CAEN</name>
<dbReference type="InterPro" id="IPR029063">
    <property type="entry name" value="SAM-dependent_MTases_sf"/>
</dbReference>
<dbReference type="Pfam" id="PF08241">
    <property type="entry name" value="Methyltransf_11"/>
    <property type="match status" value="1"/>
</dbReference>
<dbReference type="AlphaFoldDB" id="A0ABD0K047"/>
<dbReference type="GO" id="GO:0008168">
    <property type="term" value="F:methyltransferase activity"/>
    <property type="evidence" value="ECO:0007669"/>
    <property type="project" value="UniProtKB-KW"/>
</dbReference>
<dbReference type="InterPro" id="IPR013216">
    <property type="entry name" value="Methyltransf_11"/>
</dbReference>